<evidence type="ECO:0000256" key="1">
    <source>
        <dbReference type="SAM" id="Phobius"/>
    </source>
</evidence>
<protein>
    <recommendedName>
        <fullName evidence="4">Cell division protein FtsQ</fullName>
    </recommendedName>
</protein>
<keyword evidence="3" id="KW-1185">Reference proteome</keyword>
<proteinExistence type="predicted"/>
<evidence type="ECO:0000313" key="2">
    <source>
        <dbReference type="EMBL" id="UZP74278.1"/>
    </source>
</evidence>
<reference evidence="2 3" key="1">
    <citation type="submission" date="2019-02" db="EMBL/GenBank/DDBJ databases">
        <title>Halieaceae_genomes.</title>
        <authorList>
            <person name="Li S.-H."/>
        </authorList>
    </citation>
    <scope>NUCLEOTIDE SEQUENCE [LARGE SCALE GENOMIC DNA]</scope>
    <source>
        <strain evidence="2 3">JH123</strain>
    </source>
</reference>
<accession>A0ABY6Q792</accession>
<dbReference type="EMBL" id="CP036501">
    <property type="protein sequence ID" value="UZP74278.1"/>
    <property type="molecule type" value="Genomic_DNA"/>
</dbReference>
<keyword evidence="1" id="KW-1133">Transmembrane helix</keyword>
<feature type="transmembrane region" description="Helical" evidence="1">
    <location>
        <begin position="52"/>
        <end position="72"/>
    </location>
</feature>
<keyword evidence="1" id="KW-0812">Transmembrane</keyword>
<keyword evidence="1" id="KW-0472">Membrane</keyword>
<organism evidence="2 3">
    <name type="scientific">Candidatus Paraluminiphilus aquimaris</name>
    <dbReference type="NCBI Taxonomy" id="2518994"/>
    <lineage>
        <taxon>Bacteria</taxon>
        <taxon>Pseudomonadati</taxon>
        <taxon>Pseudomonadota</taxon>
        <taxon>Gammaproteobacteria</taxon>
        <taxon>Cellvibrionales</taxon>
        <taxon>Halieaceae</taxon>
        <taxon>Candidatus Paraluminiphilus</taxon>
    </lineage>
</organism>
<dbReference type="RefSeq" id="WP_279243090.1">
    <property type="nucleotide sequence ID" value="NZ_CP036501.1"/>
</dbReference>
<evidence type="ECO:0000313" key="3">
    <source>
        <dbReference type="Proteomes" id="UP001317963"/>
    </source>
</evidence>
<dbReference type="Proteomes" id="UP001317963">
    <property type="component" value="Chromosome"/>
</dbReference>
<gene>
    <name evidence="2" type="ORF">E0F26_05745</name>
</gene>
<name>A0ABY6Q792_9GAMM</name>
<evidence type="ECO:0008006" key="4">
    <source>
        <dbReference type="Google" id="ProtNLM"/>
    </source>
</evidence>
<sequence>MTKNKELRLSLSKPSRDFGADRVLMPREEGRVLSSGSAKSTAVTRGGQRGMIVTLTVALLLSIGLFLLLGPFEMARATWLLSQG</sequence>